<evidence type="ECO:0000313" key="4">
    <source>
        <dbReference type="Proteomes" id="UP000001929"/>
    </source>
</evidence>
<dbReference type="Gene3D" id="3.10.350.10">
    <property type="entry name" value="LysM domain"/>
    <property type="match status" value="1"/>
</dbReference>
<name>Q2RNB5_RHORT</name>
<dbReference type="InterPro" id="IPR036779">
    <property type="entry name" value="LysM_dom_sf"/>
</dbReference>
<proteinExistence type="predicted"/>
<dbReference type="HOGENOM" id="CLU_025322_0_1_5"/>
<protein>
    <submittedName>
        <fullName evidence="3">Peptidoglycan-binding LysM</fullName>
    </submittedName>
</protein>
<organism evidence="3 4">
    <name type="scientific">Rhodospirillum rubrum (strain ATCC 11170 / ATH 1.1.1 / DSM 467 / LMG 4362 / NCIMB 8255 / S1)</name>
    <dbReference type="NCBI Taxonomy" id="269796"/>
    <lineage>
        <taxon>Bacteria</taxon>
        <taxon>Pseudomonadati</taxon>
        <taxon>Pseudomonadota</taxon>
        <taxon>Alphaproteobacteria</taxon>
        <taxon>Rhodospirillales</taxon>
        <taxon>Rhodospirillaceae</taxon>
        <taxon>Rhodospirillum</taxon>
    </lineage>
</organism>
<reference evidence="3 4" key="1">
    <citation type="journal article" date="2011" name="Stand. Genomic Sci.">
        <title>Complete genome sequence of Rhodospirillum rubrum type strain (S1).</title>
        <authorList>
            <person name="Munk A.C."/>
            <person name="Copeland A."/>
            <person name="Lucas S."/>
            <person name="Lapidus A."/>
            <person name="Del Rio T.G."/>
            <person name="Barry K."/>
            <person name="Detter J.C."/>
            <person name="Hammon N."/>
            <person name="Israni S."/>
            <person name="Pitluck S."/>
            <person name="Brettin T."/>
            <person name="Bruce D."/>
            <person name="Han C."/>
            <person name="Tapia R."/>
            <person name="Gilna P."/>
            <person name="Schmutz J."/>
            <person name="Larimer F."/>
            <person name="Land M."/>
            <person name="Kyrpides N.C."/>
            <person name="Mavromatis K."/>
            <person name="Richardson P."/>
            <person name="Rohde M."/>
            <person name="Goker M."/>
            <person name="Klenk H.P."/>
            <person name="Zhang Y."/>
            <person name="Roberts G.P."/>
            <person name="Reslewic S."/>
            <person name="Schwartz D.C."/>
        </authorList>
    </citation>
    <scope>NUCLEOTIDE SEQUENCE [LARGE SCALE GENOMIC DNA]</scope>
    <source>
        <strain evidence="4">ATCC 11170 / ATH 1.1.1 / DSM 467 / LMG 4362 / NCIMB 8255 / S1</strain>
    </source>
</reference>
<dbReference type="RefSeq" id="WP_011391333.1">
    <property type="nucleotide sequence ID" value="NC_007643.1"/>
</dbReference>
<keyword evidence="4" id="KW-1185">Reference proteome</keyword>
<dbReference type="InterPro" id="IPR013783">
    <property type="entry name" value="Ig-like_fold"/>
</dbReference>
<gene>
    <name evidence="3" type="ordered locus">Rru_A3586</name>
</gene>
<dbReference type="EnsemblBacteria" id="ABC24380">
    <property type="protein sequence ID" value="ABC24380"/>
    <property type="gene ID" value="Rru_A3586"/>
</dbReference>
<evidence type="ECO:0000256" key="1">
    <source>
        <dbReference type="SAM" id="MobiDB-lite"/>
    </source>
</evidence>
<dbReference type="KEGG" id="rru:Rru_A3586"/>
<dbReference type="eggNOG" id="COG1652">
    <property type="taxonomic scope" value="Bacteria"/>
</dbReference>
<dbReference type="STRING" id="269796.Rru_A3586"/>
<dbReference type="Gene3D" id="2.60.40.10">
    <property type="entry name" value="Immunoglobulins"/>
    <property type="match status" value="2"/>
</dbReference>
<dbReference type="InterPro" id="IPR052196">
    <property type="entry name" value="Bact_Kbp"/>
</dbReference>
<evidence type="ECO:0000313" key="3">
    <source>
        <dbReference type="EMBL" id="ABC24380.1"/>
    </source>
</evidence>
<dbReference type="SUPFAM" id="SSF54106">
    <property type="entry name" value="LysM domain"/>
    <property type="match status" value="1"/>
</dbReference>
<dbReference type="PANTHER" id="PTHR34700:SF4">
    <property type="entry name" value="PHAGE-LIKE ELEMENT PBSX PROTEIN XKDP"/>
    <property type="match status" value="1"/>
</dbReference>
<evidence type="ECO:0000259" key="2">
    <source>
        <dbReference type="PROSITE" id="PS51782"/>
    </source>
</evidence>
<dbReference type="NCBIfam" id="NF033510">
    <property type="entry name" value="Ca_tandemer"/>
    <property type="match status" value="1"/>
</dbReference>
<feature type="region of interest" description="Disordered" evidence="1">
    <location>
        <begin position="31"/>
        <end position="72"/>
    </location>
</feature>
<dbReference type="PANTHER" id="PTHR34700">
    <property type="entry name" value="POTASSIUM BINDING PROTEIN KBP"/>
    <property type="match status" value="1"/>
</dbReference>
<accession>Q2RNB5</accession>
<feature type="compositionally biased region" description="Low complexity" evidence="1">
    <location>
        <begin position="57"/>
        <end position="72"/>
    </location>
</feature>
<dbReference type="PATRIC" id="fig|269796.9.peg.3707"/>
<dbReference type="PROSITE" id="PS51782">
    <property type="entry name" value="LYSM"/>
    <property type="match status" value="1"/>
</dbReference>
<dbReference type="EMBL" id="CP000230">
    <property type="protein sequence ID" value="ABC24380.1"/>
    <property type="molecule type" value="Genomic_DNA"/>
</dbReference>
<dbReference type="AlphaFoldDB" id="Q2RNB5"/>
<feature type="domain" description="LysM" evidence="2">
    <location>
        <begin position="290"/>
        <end position="339"/>
    </location>
</feature>
<dbReference type="Proteomes" id="UP000001929">
    <property type="component" value="Chromosome"/>
</dbReference>
<sequence>MTNRIRLVAAIIVALLLVSIAVLVMGPAPNFSPEAPKPRSGALAPGPGATPGPAPGPASGALPAPAPTSPQSAAKPLAFDILRIEKDGALVAAGRAEPGAAVILRDERGILAEGRAGARGDWVLTPSRPLAAGDHLLSLESRDASGPPRVLDEKVAVSVPQPASPAPVIALAQPSVGPSRLLQGPPPVSGAAESTDLVIVTVDYDESGRLSVGGTAAPGDSVRAYLDNTAIGEGVVGADGRWAVTTPSPLAPGRYTLRADAIGPGGKVGGRVEIPFLRPDVLPSPGDGGMMFVVQPGNNLWALARRVYGEGTRYTVIYEANQAQIRDPDLIYPGQIFAVPDQPGRPPATSSP</sequence>
<dbReference type="Pfam" id="PF01476">
    <property type="entry name" value="LysM"/>
    <property type="match status" value="1"/>
</dbReference>
<dbReference type="InterPro" id="IPR018392">
    <property type="entry name" value="LysM"/>
</dbReference>
<dbReference type="PhylomeDB" id="Q2RNB5"/>